<sequence>MHHEPNKINELDKYFRMAYGSETWSLTMGLIRKLRVKQRAIKRAMLRVSLREEIRYEEIHRTTRVTAIALQFAKLKWQ</sequence>
<evidence type="ECO:0000313" key="1">
    <source>
        <dbReference type="EMBL" id="CAH2238373.1"/>
    </source>
</evidence>
<dbReference type="EMBL" id="CAKXAJ010025338">
    <property type="protein sequence ID" value="CAH2238373.1"/>
    <property type="molecule type" value="Genomic_DNA"/>
</dbReference>
<dbReference type="AlphaFoldDB" id="A0A8S4RMD8"/>
<dbReference type="OrthoDB" id="7384832at2759"/>
<keyword evidence="2" id="KW-1185">Reference proteome</keyword>
<accession>A0A8S4RMD8</accession>
<comment type="caution">
    <text evidence="1">The sequence shown here is derived from an EMBL/GenBank/DDBJ whole genome shotgun (WGS) entry which is preliminary data.</text>
</comment>
<reference evidence="1" key="1">
    <citation type="submission" date="2022-03" db="EMBL/GenBank/DDBJ databases">
        <authorList>
            <person name="Lindestad O."/>
        </authorList>
    </citation>
    <scope>NUCLEOTIDE SEQUENCE</scope>
</reference>
<gene>
    <name evidence="1" type="primary">jg18019</name>
    <name evidence="1" type="ORF">PAEG_LOCUS15478</name>
</gene>
<evidence type="ECO:0000313" key="2">
    <source>
        <dbReference type="Proteomes" id="UP000838756"/>
    </source>
</evidence>
<dbReference type="Proteomes" id="UP000838756">
    <property type="component" value="Unassembled WGS sequence"/>
</dbReference>
<protein>
    <submittedName>
        <fullName evidence="1">Jg18019 protein</fullName>
    </submittedName>
</protein>
<name>A0A8S4RMD8_9NEOP</name>
<proteinExistence type="predicted"/>
<organism evidence="1 2">
    <name type="scientific">Pararge aegeria aegeria</name>
    <dbReference type="NCBI Taxonomy" id="348720"/>
    <lineage>
        <taxon>Eukaryota</taxon>
        <taxon>Metazoa</taxon>
        <taxon>Ecdysozoa</taxon>
        <taxon>Arthropoda</taxon>
        <taxon>Hexapoda</taxon>
        <taxon>Insecta</taxon>
        <taxon>Pterygota</taxon>
        <taxon>Neoptera</taxon>
        <taxon>Endopterygota</taxon>
        <taxon>Lepidoptera</taxon>
        <taxon>Glossata</taxon>
        <taxon>Ditrysia</taxon>
        <taxon>Papilionoidea</taxon>
        <taxon>Nymphalidae</taxon>
        <taxon>Satyrinae</taxon>
        <taxon>Satyrini</taxon>
        <taxon>Parargina</taxon>
        <taxon>Pararge</taxon>
    </lineage>
</organism>